<feature type="domain" description="Peptidase M13 C-terminal" evidence="10">
    <location>
        <begin position="486"/>
        <end position="650"/>
    </location>
</feature>
<keyword evidence="4" id="KW-0645">Protease</keyword>
<dbReference type="SUPFAM" id="SSF55486">
    <property type="entry name" value="Metalloproteases ('zincins'), catalytic domain"/>
    <property type="match status" value="1"/>
</dbReference>
<dbReference type="KEGG" id="dya:Dyak_GE13824"/>
<protein>
    <submittedName>
        <fullName evidence="12">Uncharacterized protein</fullName>
    </submittedName>
</protein>
<dbReference type="OMA" id="QFAQFFC"/>
<keyword evidence="13" id="KW-1185">Reference proteome</keyword>
<comment type="similarity">
    <text evidence="3">Belongs to the peptidase M13 family.</text>
</comment>
<reference evidence="12 13" key="1">
    <citation type="journal article" date="2007" name="Nature">
        <title>Evolution of genes and genomes on the Drosophila phylogeny.</title>
        <authorList>
            <consortium name="Drosophila 12 Genomes Consortium"/>
            <person name="Clark A.G."/>
            <person name="Eisen M.B."/>
            <person name="Smith D.R."/>
            <person name="Bergman C.M."/>
            <person name="Oliver B."/>
            <person name="Markow T.A."/>
            <person name="Kaufman T.C."/>
            <person name="Kellis M."/>
            <person name="Gelbart W."/>
            <person name="Iyer V.N."/>
            <person name="Pollard D.A."/>
            <person name="Sackton T.B."/>
            <person name="Larracuente A.M."/>
            <person name="Singh N.D."/>
            <person name="Abad J.P."/>
            <person name="Abt D.N."/>
            <person name="Adryan B."/>
            <person name="Aguade M."/>
            <person name="Akashi H."/>
            <person name="Anderson W.W."/>
            <person name="Aquadro C.F."/>
            <person name="Ardell D.H."/>
            <person name="Arguello R."/>
            <person name="Artieri C.G."/>
            <person name="Barbash D.A."/>
            <person name="Barker D."/>
            <person name="Barsanti P."/>
            <person name="Batterham P."/>
            <person name="Batzoglou S."/>
            <person name="Begun D."/>
            <person name="Bhutkar A."/>
            <person name="Blanco E."/>
            <person name="Bosak S.A."/>
            <person name="Bradley R.K."/>
            <person name="Brand A.D."/>
            <person name="Brent M.R."/>
            <person name="Brooks A.N."/>
            <person name="Brown R.H."/>
            <person name="Butlin R.K."/>
            <person name="Caggese C."/>
            <person name="Calvi B.R."/>
            <person name="Bernardo de Carvalho A."/>
            <person name="Caspi A."/>
            <person name="Castrezana S."/>
            <person name="Celniker S.E."/>
            <person name="Chang J.L."/>
            <person name="Chapple C."/>
            <person name="Chatterji S."/>
            <person name="Chinwalla A."/>
            <person name="Civetta A."/>
            <person name="Clifton S.W."/>
            <person name="Comeron J.M."/>
            <person name="Costello J.C."/>
            <person name="Coyne J.A."/>
            <person name="Daub J."/>
            <person name="David R.G."/>
            <person name="Delcher A.L."/>
            <person name="Delehaunty K."/>
            <person name="Do C.B."/>
            <person name="Ebling H."/>
            <person name="Edwards K."/>
            <person name="Eickbush T."/>
            <person name="Evans J.D."/>
            <person name="Filipski A."/>
            <person name="Findeiss S."/>
            <person name="Freyhult E."/>
            <person name="Fulton L."/>
            <person name="Fulton R."/>
            <person name="Garcia A.C."/>
            <person name="Gardiner A."/>
            <person name="Garfield D.A."/>
            <person name="Garvin B.E."/>
            <person name="Gibson G."/>
            <person name="Gilbert D."/>
            <person name="Gnerre S."/>
            <person name="Godfrey J."/>
            <person name="Good R."/>
            <person name="Gotea V."/>
            <person name="Gravely B."/>
            <person name="Greenberg A.J."/>
            <person name="Griffiths-Jones S."/>
            <person name="Gross S."/>
            <person name="Guigo R."/>
            <person name="Gustafson E.A."/>
            <person name="Haerty W."/>
            <person name="Hahn M.W."/>
            <person name="Halligan D.L."/>
            <person name="Halpern A.L."/>
            <person name="Halter G.M."/>
            <person name="Han M.V."/>
            <person name="Heger A."/>
            <person name="Hillier L."/>
            <person name="Hinrichs A.S."/>
            <person name="Holmes I."/>
            <person name="Hoskins R.A."/>
            <person name="Hubisz M.J."/>
            <person name="Hultmark D."/>
            <person name="Huntley M.A."/>
            <person name="Jaffe D.B."/>
            <person name="Jagadeeshan S."/>
            <person name="Jeck W.R."/>
            <person name="Johnson J."/>
            <person name="Jones C.D."/>
            <person name="Jordan W.C."/>
            <person name="Karpen G.H."/>
            <person name="Kataoka E."/>
            <person name="Keightley P.D."/>
            <person name="Kheradpour P."/>
            <person name="Kirkness E.F."/>
            <person name="Koerich L.B."/>
            <person name="Kristiansen K."/>
            <person name="Kudrna D."/>
            <person name="Kulathinal R.J."/>
            <person name="Kumar S."/>
            <person name="Kwok R."/>
            <person name="Lander E."/>
            <person name="Langley C.H."/>
            <person name="Lapoint R."/>
            <person name="Lazzaro B.P."/>
            <person name="Lee S.J."/>
            <person name="Levesque L."/>
            <person name="Li R."/>
            <person name="Lin C.F."/>
            <person name="Lin M.F."/>
            <person name="Lindblad-Toh K."/>
            <person name="Llopart A."/>
            <person name="Long M."/>
            <person name="Low L."/>
            <person name="Lozovsky E."/>
            <person name="Lu J."/>
            <person name="Luo M."/>
            <person name="Machado C.A."/>
            <person name="Makalowski W."/>
            <person name="Marzo M."/>
            <person name="Matsuda M."/>
            <person name="Matzkin L."/>
            <person name="McAllister B."/>
            <person name="McBride C.S."/>
            <person name="McKernan B."/>
            <person name="McKernan K."/>
            <person name="Mendez-Lago M."/>
            <person name="Minx P."/>
            <person name="Mollenhauer M.U."/>
            <person name="Montooth K."/>
            <person name="Mount S.M."/>
            <person name="Mu X."/>
            <person name="Myers E."/>
            <person name="Negre B."/>
            <person name="Newfeld S."/>
            <person name="Nielsen R."/>
            <person name="Noor M.A."/>
            <person name="O'Grady P."/>
            <person name="Pachter L."/>
            <person name="Papaceit M."/>
            <person name="Parisi M.J."/>
            <person name="Parisi M."/>
            <person name="Parts L."/>
            <person name="Pedersen J.S."/>
            <person name="Pesole G."/>
            <person name="Phillippy A.M."/>
            <person name="Ponting C.P."/>
            <person name="Pop M."/>
            <person name="Porcelli D."/>
            <person name="Powell J.R."/>
            <person name="Prohaska S."/>
            <person name="Pruitt K."/>
            <person name="Puig M."/>
            <person name="Quesneville H."/>
            <person name="Ram K.R."/>
            <person name="Rand D."/>
            <person name="Rasmussen M.D."/>
            <person name="Reed L.K."/>
            <person name="Reenan R."/>
            <person name="Reily A."/>
            <person name="Remington K.A."/>
            <person name="Rieger T.T."/>
            <person name="Ritchie M.G."/>
            <person name="Robin C."/>
            <person name="Rogers Y.H."/>
            <person name="Rohde C."/>
            <person name="Rozas J."/>
            <person name="Rubenfield M.J."/>
            <person name="Ruiz A."/>
            <person name="Russo S."/>
            <person name="Salzberg S.L."/>
            <person name="Sanchez-Gracia A."/>
            <person name="Saranga D.J."/>
            <person name="Sato H."/>
            <person name="Schaeffer S.W."/>
            <person name="Schatz M.C."/>
            <person name="Schlenke T."/>
            <person name="Schwartz R."/>
            <person name="Segarra C."/>
            <person name="Singh R.S."/>
            <person name="Sirot L."/>
            <person name="Sirota M."/>
            <person name="Sisneros N.B."/>
            <person name="Smith C.D."/>
            <person name="Smith T.F."/>
            <person name="Spieth J."/>
            <person name="Stage D.E."/>
            <person name="Stark A."/>
            <person name="Stephan W."/>
            <person name="Strausberg R.L."/>
            <person name="Strempel S."/>
            <person name="Sturgill D."/>
            <person name="Sutton G."/>
            <person name="Sutton G.G."/>
            <person name="Tao W."/>
            <person name="Teichmann S."/>
            <person name="Tobari Y.N."/>
            <person name="Tomimura Y."/>
            <person name="Tsolas J.M."/>
            <person name="Valente V.L."/>
            <person name="Venter E."/>
            <person name="Venter J.C."/>
            <person name="Vicario S."/>
            <person name="Vieira F.G."/>
            <person name="Vilella A.J."/>
            <person name="Villasante A."/>
            <person name="Walenz B."/>
            <person name="Wang J."/>
            <person name="Wasserman M."/>
            <person name="Watts T."/>
            <person name="Wilson D."/>
            <person name="Wilson R.K."/>
            <person name="Wing R.A."/>
            <person name="Wolfner M.F."/>
            <person name="Wong A."/>
            <person name="Wong G.K."/>
            <person name="Wu C.I."/>
            <person name="Wu G."/>
            <person name="Yamamoto D."/>
            <person name="Yang H.P."/>
            <person name="Yang S.P."/>
            <person name="Yorke J.A."/>
            <person name="Yoshida K."/>
            <person name="Zdobnov E."/>
            <person name="Zhang P."/>
            <person name="Zhang Y."/>
            <person name="Zimin A.V."/>
            <person name="Baldwin J."/>
            <person name="Abdouelleil A."/>
            <person name="Abdulkadir J."/>
            <person name="Abebe A."/>
            <person name="Abera B."/>
            <person name="Abreu J."/>
            <person name="Acer S.C."/>
            <person name="Aftuck L."/>
            <person name="Alexander A."/>
            <person name="An P."/>
            <person name="Anderson E."/>
            <person name="Anderson S."/>
            <person name="Arachi H."/>
            <person name="Azer M."/>
            <person name="Bachantsang P."/>
            <person name="Barry A."/>
            <person name="Bayul T."/>
            <person name="Berlin A."/>
            <person name="Bessette D."/>
            <person name="Bloom T."/>
            <person name="Blye J."/>
            <person name="Boguslavskiy L."/>
            <person name="Bonnet C."/>
            <person name="Boukhgalter B."/>
            <person name="Bourzgui I."/>
            <person name="Brown A."/>
            <person name="Cahill P."/>
            <person name="Channer S."/>
            <person name="Cheshatsang Y."/>
            <person name="Chuda L."/>
            <person name="Citroen M."/>
            <person name="Collymore A."/>
            <person name="Cooke P."/>
            <person name="Costello M."/>
            <person name="D'Aco K."/>
            <person name="Daza R."/>
            <person name="De Haan G."/>
            <person name="DeGray S."/>
            <person name="DeMaso C."/>
            <person name="Dhargay N."/>
            <person name="Dooley K."/>
            <person name="Dooley E."/>
            <person name="Doricent M."/>
            <person name="Dorje P."/>
            <person name="Dorjee K."/>
            <person name="Dupes A."/>
            <person name="Elong R."/>
            <person name="Falk J."/>
            <person name="Farina A."/>
            <person name="Faro S."/>
            <person name="Ferguson D."/>
            <person name="Fisher S."/>
            <person name="Foley C.D."/>
            <person name="Franke A."/>
            <person name="Friedrich D."/>
            <person name="Gadbois L."/>
            <person name="Gearin G."/>
            <person name="Gearin C.R."/>
            <person name="Giannoukos G."/>
            <person name="Goode T."/>
            <person name="Graham J."/>
            <person name="Grandbois E."/>
            <person name="Grewal S."/>
            <person name="Gyaltsen K."/>
            <person name="Hafez N."/>
            <person name="Hagos B."/>
            <person name="Hall J."/>
            <person name="Henson C."/>
            <person name="Hollinger A."/>
            <person name="Honan T."/>
            <person name="Huard M.D."/>
            <person name="Hughes L."/>
            <person name="Hurhula B."/>
            <person name="Husby M.E."/>
            <person name="Kamat A."/>
            <person name="Kanga B."/>
            <person name="Kashin S."/>
            <person name="Khazanovich D."/>
            <person name="Kisner P."/>
            <person name="Lance K."/>
            <person name="Lara M."/>
            <person name="Lee W."/>
            <person name="Lennon N."/>
            <person name="Letendre F."/>
            <person name="LeVine R."/>
            <person name="Lipovsky A."/>
            <person name="Liu X."/>
            <person name="Liu J."/>
            <person name="Liu S."/>
            <person name="Lokyitsang T."/>
            <person name="Lokyitsang Y."/>
            <person name="Lubonja R."/>
            <person name="Lui A."/>
            <person name="MacDonald P."/>
            <person name="Magnisalis V."/>
            <person name="Maru K."/>
            <person name="Matthews C."/>
            <person name="McCusker W."/>
            <person name="McDonough S."/>
            <person name="Mehta T."/>
            <person name="Meldrim J."/>
            <person name="Meneus L."/>
            <person name="Mihai O."/>
            <person name="Mihalev A."/>
            <person name="Mihova T."/>
            <person name="Mittelman R."/>
            <person name="Mlenga V."/>
            <person name="Montmayeur A."/>
            <person name="Mulrain L."/>
            <person name="Navidi A."/>
            <person name="Naylor J."/>
            <person name="Negash T."/>
            <person name="Nguyen T."/>
            <person name="Nguyen N."/>
            <person name="Nicol R."/>
            <person name="Norbu C."/>
            <person name="Norbu N."/>
            <person name="Novod N."/>
            <person name="O'Neill B."/>
            <person name="Osman S."/>
            <person name="Markiewicz E."/>
            <person name="Oyono O.L."/>
            <person name="Patti C."/>
            <person name="Phunkhang P."/>
            <person name="Pierre F."/>
            <person name="Priest M."/>
            <person name="Raghuraman S."/>
            <person name="Rege F."/>
            <person name="Reyes R."/>
            <person name="Rise C."/>
            <person name="Rogov P."/>
            <person name="Ross K."/>
            <person name="Ryan E."/>
            <person name="Settipalli S."/>
            <person name="Shea T."/>
            <person name="Sherpa N."/>
            <person name="Shi L."/>
            <person name="Shih D."/>
            <person name="Sparrow T."/>
            <person name="Spaulding J."/>
            <person name="Stalker J."/>
            <person name="Stange-Thomann N."/>
            <person name="Stavropoulos S."/>
            <person name="Stone C."/>
            <person name="Strader C."/>
            <person name="Tesfaye S."/>
            <person name="Thomson T."/>
            <person name="Thoulutsang Y."/>
            <person name="Thoulutsang D."/>
            <person name="Topham K."/>
            <person name="Topping I."/>
            <person name="Tsamla T."/>
            <person name="Vassiliev H."/>
            <person name="Vo A."/>
            <person name="Wangchuk T."/>
            <person name="Wangdi T."/>
            <person name="Weiand M."/>
            <person name="Wilkinson J."/>
            <person name="Wilson A."/>
            <person name="Yadav S."/>
            <person name="Young G."/>
            <person name="Yu Q."/>
            <person name="Zembek L."/>
            <person name="Zhong D."/>
            <person name="Zimmer A."/>
            <person name="Zwirko Z."/>
            <person name="Jaffe D.B."/>
            <person name="Alvarez P."/>
            <person name="Brockman W."/>
            <person name="Butler J."/>
            <person name="Chin C."/>
            <person name="Gnerre S."/>
            <person name="Grabherr M."/>
            <person name="Kleber M."/>
            <person name="Mauceli E."/>
            <person name="MacCallum I."/>
        </authorList>
    </citation>
    <scope>NUCLEOTIDE SEQUENCE [LARGE SCALE GENOMIC DNA]</scope>
    <source>
        <strain evidence="13">Tai18E2 / Tucson 14021-0261.01</strain>
    </source>
</reference>
<comment type="cofactor">
    <cofactor evidence="1">
        <name>Zn(2+)</name>
        <dbReference type="ChEBI" id="CHEBI:29105"/>
    </cofactor>
</comment>
<accession>B4P0F0</accession>
<dbReference type="Pfam" id="PF05649">
    <property type="entry name" value="Peptidase_M13_N"/>
    <property type="match status" value="1"/>
</dbReference>
<dbReference type="Proteomes" id="UP000002282">
    <property type="component" value="Chromosome 2L"/>
</dbReference>
<dbReference type="HOGENOM" id="CLU_006187_9_1_1"/>
<dbReference type="InterPro" id="IPR008753">
    <property type="entry name" value="Peptidase_M13_N"/>
</dbReference>
<dbReference type="Pfam" id="PF01431">
    <property type="entry name" value="Peptidase_M13"/>
    <property type="match status" value="1"/>
</dbReference>
<name>B4P0F0_DROYA</name>
<dbReference type="OrthoDB" id="7995352at2759"/>
<dbReference type="eggNOG" id="KOG3624">
    <property type="taxonomic scope" value="Eukaryota"/>
</dbReference>
<evidence type="ECO:0000256" key="3">
    <source>
        <dbReference type="ARBA" id="ARBA00007357"/>
    </source>
</evidence>
<keyword evidence="6 12" id="KW-0378">Hydrolase</keyword>
<dbReference type="Gene3D" id="3.40.390.10">
    <property type="entry name" value="Collagenase (Catalytic Domain)"/>
    <property type="match status" value="1"/>
</dbReference>
<dbReference type="InterPro" id="IPR018497">
    <property type="entry name" value="Peptidase_M13_C"/>
</dbReference>
<keyword evidence="8" id="KW-0482">Metalloprotease</keyword>
<dbReference type="EMBL" id="CM000157">
    <property type="protein sequence ID" value="EDW87908.1"/>
    <property type="molecule type" value="Genomic_DNA"/>
</dbReference>
<keyword evidence="7" id="KW-0862">Zinc</keyword>
<dbReference type="InterPro" id="IPR000718">
    <property type="entry name" value="Peptidase_M13"/>
</dbReference>
<evidence type="ECO:0000256" key="9">
    <source>
        <dbReference type="SAM" id="SignalP"/>
    </source>
</evidence>
<evidence type="ECO:0000256" key="1">
    <source>
        <dbReference type="ARBA" id="ARBA00001947"/>
    </source>
</evidence>
<dbReference type="PANTHER" id="PTHR11733:SF237">
    <property type="entry name" value="NEPRILYSIN-LIKE 4"/>
    <property type="match status" value="1"/>
</dbReference>
<evidence type="ECO:0000256" key="7">
    <source>
        <dbReference type="ARBA" id="ARBA00022833"/>
    </source>
</evidence>
<evidence type="ECO:0000256" key="2">
    <source>
        <dbReference type="ARBA" id="ARBA00004401"/>
    </source>
</evidence>
<dbReference type="PhylomeDB" id="B4P0F0"/>
<dbReference type="GO" id="GO:0005886">
    <property type="term" value="C:plasma membrane"/>
    <property type="evidence" value="ECO:0007669"/>
    <property type="project" value="UniProtKB-SubCell"/>
</dbReference>
<dbReference type="GO" id="GO:0006508">
    <property type="term" value="P:proteolysis"/>
    <property type="evidence" value="ECO:0007669"/>
    <property type="project" value="UniProtKB-KW"/>
</dbReference>
<proteinExistence type="inferred from homology"/>
<dbReference type="InterPro" id="IPR042089">
    <property type="entry name" value="Peptidase_M13_dom_2"/>
</dbReference>
<feature type="domain" description="Peptidase M13 N-terminal" evidence="11">
    <location>
        <begin position="61"/>
        <end position="409"/>
    </location>
</feature>
<feature type="chain" id="PRO_5002820647" evidence="9">
    <location>
        <begin position="21"/>
        <end position="653"/>
    </location>
</feature>
<evidence type="ECO:0000313" key="13">
    <source>
        <dbReference type="Proteomes" id="UP000002282"/>
    </source>
</evidence>
<reference evidence="12 13" key="2">
    <citation type="journal article" date="2007" name="PLoS Biol.">
        <title>Principles of genome evolution in the Drosophila melanogaster species group.</title>
        <authorList>
            <person name="Ranz J.M."/>
            <person name="Maurin D."/>
            <person name="Chan Y.S."/>
            <person name="von Grotthuss M."/>
            <person name="Hillier L.W."/>
            <person name="Roote J."/>
            <person name="Ashburner M."/>
            <person name="Bergman C.M."/>
        </authorList>
    </citation>
    <scope>NUCLEOTIDE SEQUENCE [LARGE SCALE GENOMIC DNA]</scope>
    <source>
        <strain evidence="13">Tai18E2 / Tucson 14021-0261.01</strain>
    </source>
</reference>
<evidence type="ECO:0000259" key="10">
    <source>
        <dbReference type="Pfam" id="PF01431"/>
    </source>
</evidence>
<feature type="signal peptide" evidence="9">
    <location>
        <begin position="1"/>
        <end position="20"/>
    </location>
</feature>
<dbReference type="PROSITE" id="PS51885">
    <property type="entry name" value="NEPRILYSIN"/>
    <property type="match status" value="1"/>
</dbReference>
<keyword evidence="5" id="KW-0479">Metal-binding</keyword>
<organism evidence="12 13">
    <name type="scientific">Drosophila yakuba</name>
    <name type="common">Fruit fly</name>
    <dbReference type="NCBI Taxonomy" id="7245"/>
    <lineage>
        <taxon>Eukaryota</taxon>
        <taxon>Metazoa</taxon>
        <taxon>Ecdysozoa</taxon>
        <taxon>Arthropoda</taxon>
        <taxon>Hexapoda</taxon>
        <taxon>Insecta</taxon>
        <taxon>Pterygota</taxon>
        <taxon>Neoptera</taxon>
        <taxon>Endopterygota</taxon>
        <taxon>Diptera</taxon>
        <taxon>Brachycera</taxon>
        <taxon>Muscomorpha</taxon>
        <taxon>Ephydroidea</taxon>
        <taxon>Drosophilidae</taxon>
        <taxon>Drosophila</taxon>
        <taxon>Sophophora</taxon>
    </lineage>
</organism>
<sequence length="653" mass="75303">MVRNLWTALLLLGSATCGSSVPVSQSPDPEQSCPYLGECNSTINEQHIDTLMSYVDSEQNPCEDFYAYACGKWRARHGSHTTATMISESQINRQYEDLFLQLLRNPSAPEYGYPMYAKVLAHYQSCIVLEKPDLRRYIELLDRELLASLNSMHWMHLLAALGRYGYHGHYVQVEVRWYNATHHMIFLQPHNHHLNLTLTEDIYDALSQDGSSWPPLHQLQEQFKGLEQNLVRLAKPHSADDTFRNYSLEQIRTAVPALHWDEALRTQLGRTVAGNHVFQVDDLDAIKGLVEYLNTADTLLLNRYSLARFLSHLLELPHNPLATWRTGQRSRGRSCIRHMRRSVYLPMNYVYERSFYARRRHADELVIHSVFQQLQSQLELRVEHNVFNLSQELVNSLQAKVHQMRINVGNLPPNVSEQFYWNSDRRWSVGSDFYENHLNSLLYYYTLVADLESSTDQEERDIWYSFNMHTPEFPDNIDATPYFYCLGNIIFVPYSYVRRPFFDANFWPALLYGDLANTLGHEIMHALDTDLVDYDARGNLRNFSDQLGVVELYNGAVGCLNSSAVMLNERTSDVSGSRLALQTYGGDWLTRSGNGRLYFLQFAHFFCGDEGDQYHDSGSQRLNYALGQVPQFAEVFGCHVGSGMTSAEQCPFW</sequence>
<comment type="subcellular location">
    <subcellularLocation>
        <location evidence="2">Cell membrane</location>
        <topology evidence="2">Single-pass type II membrane protein</topology>
    </subcellularLocation>
</comment>
<dbReference type="InterPro" id="IPR024079">
    <property type="entry name" value="MetalloPept_cat_dom_sf"/>
</dbReference>
<gene>
    <name evidence="12" type="primary">Dyak\GE13824</name>
    <name evidence="12" type="synonym">dyak_GLEANR_1400</name>
    <name evidence="12" type="synonym">GE13824</name>
    <name evidence="12" type="ORF">Dyak_GE13824</name>
</gene>
<dbReference type="PANTHER" id="PTHR11733">
    <property type="entry name" value="ZINC METALLOPROTEASE FAMILY M13 NEPRILYSIN-RELATED"/>
    <property type="match status" value="1"/>
</dbReference>
<evidence type="ECO:0000256" key="6">
    <source>
        <dbReference type="ARBA" id="ARBA00022801"/>
    </source>
</evidence>
<dbReference type="GO" id="GO:0046872">
    <property type="term" value="F:metal ion binding"/>
    <property type="evidence" value="ECO:0007669"/>
    <property type="project" value="UniProtKB-KW"/>
</dbReference>
<evidence type="ECO:0000256" key="4">
    <source>
        <dbReference type="ARBA" id="ARBA00022670"/>
    </source>
</evidence>
<dbReference type="Gene3D" id="1.10.1380.10">
    <property type="entry name" value="Neutral endopeptidase , domain2"/>
    <property type="match status" value="1"/>
</dbReference>
<dbReference type="SMR" id="B4P0F0"/>
<keyword evidence="9" id="KW-0732">Signal</keyword>
<dbReference type="GO" id="GO:0004222">
    <property type="term" value="F:metalloendopeptidase activity"/>
    <property type="evidence" value="ECO:0007669"/>
    <property type="project" value="InterPro"/>
</dbReference>
<evidence type="ECO:0000313" key="12">
    <source>
        <dbReference type="EMBL" id="EDW87908.1"/>
    </source>
</evidence>
<evidence type="ECO:0000256" key="8">
    <source>
        <dbReference type="ARBA" id="ARBA00023049"/>
    </source>
</evidence>
<evidence type="ECO:0000256" key="5">
    <source>
        <dbReference type="ARBA" id="ARBA00022723"/>
    </source>
</evidence>
<dbReference type="MEROPS" id="M13.A12"/>
<evidence type="ECO:0000259" key="11">
    <source>
        <dbReference type="Pfam" id="PF05649"/>
    </source>
</evidence>
<dbReference type="AlphaFoldDB" id="B4P0F0"/>